<dbReference type="CDD" id="cd05374">
    <property type="entry name" value="17beta-HSD-like_SDR_c"/>
    <property type="match status" value="1"/>
</dbReference>
<evidence type="ECO:0000256" key="3">
    <source>
        <dbReference type="ARBA" id="ARBA00023002"/>
    </source>
</evidence>
<dbReference type="PRINTS" id="PR00081">
    <property type="entry name" value="GDHRDH"/>
</dbReference>
<dbReference type="PANTHER" id="PTHR43976:SF16">
    <property type="entry name" value="SHORT-CHAIN DEHYDROGENASE_REDUCTASE FAMILY PROTEIN"/>
    <property type="match status" value="1"/>
</dbReference>
<evidence type="ECO:0000256" key="2">
    <source>
        <dbReference type="ARBA" id="ARBA00022857"/>
    </source>
</evidence>
<evidence type="ECO:0000256" key="1">
    <source>
        <dbReference type="ARBA" id="ARBA00006484"/>
    </source>
</evidence>
<dbReference type="GO" id="GO:0016491">
    <property type="term" value="F:oxidoreductase activity"/>
    <property type="evidence" value="ECO:0007669"/>
    <property type="project" value="UniProtKB-KW"/>
</dbReference>
<organism evidence="6 7">
    <name type="scientific">Penicillium camemberti (strain FM 013)</name>
    <dbReference type="NCBI Taxonomy" id="1429867"/>
    <lineage>
        <taxon>Eukaryota</taxon>
        <taxon>Fungi</taxon>
        <taxon>Dikarya</taxon>
        <taxon>Ascomycota</taxon>
        <taxon>Pezizomycotina</taxon>
        <taxon>Eurotiomycetes</taxon>
        <taxon>Eurotiomycetidae</taxon>
        <taxon>Eurotiales</taxon>
        <taxon>Aspergillaceae</taxon>
        <taxon>Penicillium</taxon>
    </lineage>
</organism>
<dbReference type="AlphaFoldDB" id="A0A0G4PUR3"/>
<name>A0A0G4PUR3_PENC3</name>
<dbReference type="Proteomes" id="UP000053732">
    <property type="component" value="Unassembled WGS sequence"/>
</dbReference>
<reference evidence="6 7" key="1">
    <citation type="journal article" date="2014" name="Nat. Commun.">
        <title>Multiple recent horizontal transfers of a large genomic region in cheese making fungi.</title>
        <authorList>
            <person name="Cheeseman K."/>
            <person name="Ropars J."/>
            <person name="Renault P."/>
            <person name="Dupont J."/>
            <person name="Gouzy J."/>
            <person name="Branca A."/>
            <person name="Abraham A.L."/>
            <person name="Ceppi M."/>
            <person name="Conseiller E."/>
            <person name="Debuchy R."/>
            <person name="Malagnac F."/>
            <person name="Goarin A."/>
            <person name="Silar P."/>
            <person name="Lacoste S."/>
            <person name="Sallet E."/>
            <person name="Bensimon A."/>
            <person name="Giraud T."/>
            <person name="Brygoo Y."/>
        </authorList>
    </citation>
    <scope>NUCLEOTIDE SEQUENCE [LARGE SCALE GENOMIC DNA]</scope>
    <source>
        <strain evidence="7">FM 013</strain>
    </source>
</reference>
<keyword evidence="5" id="KW-0812">Transmembrane</keyword>
<evidence type="ECO:0000256" key="4">
    <source>
        <dbReference type="RuleBase" id="RU000363"/>
    </source>
</evidence>
<dbReference type="PANTHER" id="PTHR43976">
    <property type="entry name" value="SHORT CHAIN DEHYDROGENASE"/>
    <property type="match status" value="1"/>
</dbReference>
<dbReference type="InterPro" id="IPR020904">
    <property type="entry name" value="Sc_DH/Rdtase_CS"/>
</dbReference>
<dbReference type="Gene3D" id="3.40.50.720">
    <property type="entry name" value="NAD(P)-binding Rossmann-like Domain"/>
    <property type="match status" value="1"/>
</dbReference>
<gene>
    <name evidence="6" type="ORF">PCAMFM013_S040g000078</name>
</gene>
<evidence type="ECO:0000313" key="6">
    <source>
        <dbReference type="EMBL" id="CRL29852.1"/>
    </source>
</evidence>
<dbReference type="SUPFAM" id="SSF51735">
    <property type="entry name" value="NAD(P)-binding Rossmann-fold domains"/>
    <property type="match status" value="1"/>
</dbReference>
<dbReference type="STRING" id="1429867.A0A0G4PUR3"/>
<keyword evidence="5" id="KW-1133">Transmembrane helix</keyword>
<dbReference type="InterPro" id="IPR051911">
    <property type="entry name" value="SDR_oxidoreductase"/>
</dbReference>
<dbReference type="InterPro" id="IPR036291">
    <property type="entry name" value="NAD(P)-bd_dom_sf"/>
</dbReference>
<dbReference type="PRINTS" id="PR00080">
    <property type="entry name" value="SDRFAMILY"/>
</dbReference>
<evidence type="ECO:0000256" key="5">
    <source>
        <dbReference type="SAM" id="Phobius"/>
    </source>
</evidence>
<dbReference type="PROSITE" id="PS00061">
    <property type="entry name" value="ADH_SHORT"/>
    <property type="match status" value="1"/>
</dbReference>
<keyword evidence="3" id="KW-0560">Oxidoreductase</keyword>
<dbReference type="InterPro" id="IPR002347">
    <property type="entry name" value="SDR_fam"/>
</dbReference>
<keyword evidence="7" id="KW-1185">Reference proteome</keyword>
<feature type="transmembrane region" description="Helical" evidence="5">
    <location>
        <begin position="12"/>
        <end position="34"/>
    </location>
</feature>
<dbReference type="Pfam" id="PF00106">
    <property type="entry name" value="adh_short"/>
    <property type="match status" value="1"/>
</dbReference>
<sequence length="303" mass="33393">MMVESKSQRSPRVWLITGCSSGFGKIFVSAILAWGDRVIATARDISTLSNFAHCDDVELLELDITDSQHVLNDKVSKAIAIFGQIDVLVNNAGYVLSGVLEELSQSQVLDQFNTNVFGPLNLTRAVLPHMRSRQSGTIIFMSSIAAWKGVAIGGPYSASKFALEGFVESLQKEVAPLGVNLHLAVLGQFRTDILSAQRRQSGRGVNSIRDYDAAVDAFQSRLERTNGKQPGDPTQAVERIMDLVYRRGHFADQRELPLRIVLGSDAVAIVRDECQKMLDDLKTQEQFGTSTDYPGRGEVEKYK</sequence>
<proteinExistence type="inferred from homology"/>
<comment type="similarity">
    <text evidence="1 4">Belongs to the short-chain dehydrogenases/reductases (SDR) family.</text>
</comment>
<keyword evidence="5" id="KW-0472">Membrane</keyword>
<evidence type="ECO:0000313" key="7">
    <source>
        <dbReference type="Proteomes" id="UP000053732"/>
    </source>
</evidence>
<keyword evidence="2" id="KW-0521">NADP</keyword>
<dbReference type="EMBL" id="HG793173">
    <property type="protein sequence ID" value="CRL29852.1"/>
    <property type="molecule type" value="Genomic_DNA"/>
</dbReference>
<protein>
    <submittedName>
        <fullName evidence="6">Short-chain dehydrogenase/reductase SDR</fullName>
    </submittedName>
</protein>
<accession>A0A0G4PUR3</accession>